<dbReference type="Pfam" id="PF19344">
    <property type="entry name" value="TetR_C_32"/>
    <property type="match status" value="1"/>
</dbReference>
<dbReference type="PANTHER" id="PTHR30055:SF226">
    <property type="entry name" value="HTH-TYPE TRANSCRIPTIONAL REGULATOR PKSA"/>
    <property type="match status" value="1"/>
</dbReference>
<dbReference type="PROSITE" id="PS50977">
    <property type="entry name" value="HTH_TETR_2"/>
    <property type="match status" value="1"/>
</dbReference>
<evidence type="ECO:0000259" key="3">
    <source>
        <dbReference type="PROSITE" id="PS50977"/>
    </source>
</evidence>
<dbReference type="InterPro" id="IPR036271">
    <property type="entry name" value="Tet_transcr_reg_TetR-rel_C_sf"/>
</dbReference>
<keyword evidence="1 2" id="KW-0238">DNA-binding</keyword>
<evidence type="ECO:0000256" key="1">
    <source>
        <dbReference type="ARBA" id="ARBA00023125"/>
    </source>
</evidence>
<dbReference type="OrthoDB" id="4542604at2"/>
<dbReference type="Pfam" id="PF00440">
    <property type="entry name" value="TetR_N"/>
    <property type="match status" value="1"/>
</dbReference>
<sequence length="275" mass="28902">MTAARRGWLDGRAGLGEVATSTPGIGTAVRQVTDTDSSRYTQYLLLSGPVSTTTNGTTDGRSTRWDQHRATRRRELVEATLRAIRRHGAGVGMDDIAAVAGTSKTVIYRHFTDRQGLYAAVCESVDALILRNLGEATAASGEDSSTTGVSPRDLIAGAVDAYLTLVEKDPEVYRFVVTAPLLDQTSGDPAATVTDHIAAQMAAVIAEALSSAGRSTTPAPVWGAGLVGMVRAAADQWLADSAAMSRSELTQHLTDLAWGGLCAAWPADTPTQEDT</sequence>
<dbReference type="InterPro" id="IPR045823">
    <property type="entry name" value="TetR_C_32"/>
</dbReference>
<dbReference type="SUPFAM" id="SSF48498">
    <property type="entry name" value="Tetracyclin repressor-like, C-terminal domain"/>
    <property type="match status" value="1"/>
</dbReference>
<accession>A0A502D1U7</accession>
<dbReference type="GO" id="GO:0000976">
    <property type="term" value="F:transcription cis-regulatory region binding"/>
    <property type="evidence" value="ECO:0007669"/>
    <property type="project" value="TreeGrafter"/>
</dbReference>
<dbReference type="GO" id="GO:0003700">
    <property type="term" value="F:DNA-binding transcription factor activity"/>
    <property type="evidence" value="ECO:0007669"/>
    <property type="project" value="TreeGrafter"/>
</dbReference>
<dbReference type="InterPro" id="IPR001647">
    <property type="entry name" value="HTH_TetR"/>
</dbReference>
<dbReference type="PANTHER" id="PTHR30055">
    <property type="entry name" value="HTH-TYPE TRANSCRIPTIONAL REGULATOR RUTR"/>
    <property type="match status" value="1"/>
</dbReference>
<evidence type="ECO:0000256" key="2">
    <source>
        <dbReference type="PROSITE-ProRule" id="PRU00335"/>
    </source>
</evidence>
<dbReference type="EMBL" id="RCZM01000002">
    <property type="protein sequence ID" value="TPG18096.1"/>
    <property type="molecule type" value="Genomic_DNA"/>
</dbReference>
<dbReference type="Gene3D" id="1.10.357.10">
    <property type="entry name" value="Tetracycline Repressor, domain 2"/>
    <property type="match status" value="1"/>
</dbReference>
<keyword evidence="5" id="KW-1185">Reference proteome</keyword>
<dbReference type="Proteomes" id="UP000317722">
    <property type="component" value="Unassembled WGS sequence"/>
</dbReference>
<evidence type="ECO:0000313" key="5">
    <source>
        <dbReference type="Proteomes" id="UP000317722"/>
    </source>
</evidence>
<feature type="DNA-binding region" description="H-T-H motif" evidence="2">
    <location>
        <begin position="92"/>
        <end position="111"/>
    </location>
</feature>
<dbReference type="SUPFAM" id="SSF46689">
    <property type="entry name" value="Homeodomain-like"/>
    <property type="match status" value="1"/>
</dbReference>
<dbReference type="InterPro" id="IPR050109">
    <property type="entry name" value="HTH-type_TetR-like_transc_reg"/>
</dbReference>
<dbReference type="InterPro" id="IPR009057">
    <property type="entry name" value="Homeodomain-like_sf"/>
</dbReference>
<feature type="domain" description="HTH tetR-type" evidence="3">
    <location>
        <begin position="70"/>
        <end position="129"/>
    </location>
</feature>
<comment type="caution">
    <text evidence="4">The sequence shown here is derived from an EMBL/GenBank/DDBJ whole genome shotgun (WGS) entry which is preliminary data.</text>
</comment>
<reference evidence="4 5" key="1">
    <citation type="journal article" date="2019" name="Environ. Microbiol.">
        <title>Species interactions and distinct microbial communities in high Arctic permafrost affected cryosols are associated with the CH4 and CO2 gas fluxes.</title>
        <authorList>
            <person name="Altshuler I."/>
            <person name="Hamel J."/>
            <person name="Turney S."/>
            <person name="Magnuson E."/>
            <person name="Levesque R."/>
            <person name="Greer C."/>
            <person name="Whyte L.G."/>
        </authorList>
    </citation>
    <scope>NUCLEOTIDE SEQUENCE [LARGE SCALE GENOMIC DNA]</scope>
    <source>
        <strain evidence="4 5">S9.3A</strain>
    </source>
</reference>
<evidence type="ECO:0000313" key="4">
    <source>
        <dbReference type="EMBL" id="TPG18096.1"/>
    </source>
</evidence>
<gene>
    <name evidence="4" type="ORF">EAH86_06745</name>
</gene>
<name>A0A502D1U7_9MICO</name>
<protein>
    <submittedName>
        <fullName evidence="4">TetR/AcrR family transcriptional regulator</fullName>
    </submittedName>
</protein>
<dbReference type="AlphaFoldDB" id="A0A502D1U7"/>
<proteinExistence type="predicted"/>
<organism evidence="4 5">
    <name type="scientific">Pedococcus bigeumensis</name>
    <dbReference type="NCBI Taxonomy" id="433644"/>
    <lineage>
        <taxon>Bacteria</taxon>
        <taxon>Bacillati</taxon>
        <taxon>Actinomycetota</taxon>
        <taxon>Actinomycetes</taxon>
        <taxon>Micrococcales</taxon>
        <taxon>Intrasporangiaceae</taxon>
        <taxon>Pedococcus</taxon>
    </lineage>
</organism>